<evidence type="ECO:0000256" key="1">
    <source>
        <dbReference type="ARBA" id="ARBA00022553"/>
    </source>
</evidence>
<reference evidence="5" key="1">
    <citation type="submission" date="2017-06" db="EMBL/GenBank/DDBJ databases">
        <authorList>
            <person name="Varghese N."/>
            <person name="Submissions S."/>
        </authorList>
    </citation>
    <scope>NUCLEOTIDE SEQUENCE [LARGE SCALE GENOMIC DNA]</scope>
    <source>
        <strain evidence="5">CIP 108523</strain>
    </source>
</reference>
<protein>
    <submittedName>
        <fullName evidence="4">Response regulator receiver domain-containing protein</fullName>
    </submittedName>
</protein>
<dbReference type="InterPro" id="IPR050595">
    <property type="entry name" value="Bact_response_regulator"/>
</dbReference>
<dbReference type="RefSeq" id="WP_089361278.1">
    <property type="nucleotide sequence ID" value="NZ_FZOG01000009.1"/>
</dbReference>
<dbReference type="AlphaFoldDB" id="A0A239JL40"/>
<accession>A0A239JL40</accession>
<gene>
    <name evidence="4" type="ORF">SAMN05216255_4375</name>
</gene>
<evidence type="ECO:0000259" key="3">
    <source>
        <dbReference type="PROSITE" id="PS50110"/>
    </source>
</evidence>
<keyword evidence="5" id="KW-1185">Reference proteome</keyword>
<dbReference type="SUPFAM" id="SSF52172">
    <property type="entry name" value="CheY-like"/>
    <property type="match status" value="1"/>
</dbReference>
<feature type="domain" description="Response regulatory" evidence="3">
    <location>
        <begin position="12"/>
        <end position="126"/>
    </location>
</feature>
<keyword evidence="1 2" id="KW-0597">Phosphoprotein</keyword>
<dbReference type="Pfam" id="PF00072">
    <property type="entry name" value="Response_reg"/>
    <property type="match status" value="1"/>
</dbReference>
<proteinExistence type="predicted"/>
<dbReference type="Gene3D" id="3.40.50.2300">
    <property type="match status" value="1"/>
</dbReference>
<dbReference type="PANTHER" id="PTHR44591">
    <property type="entry name" value="STRESS RESPONSE REGULATOR PROTEIN 1"/>
    <property type="match status" value="1"/>
</dbReference>
<evidence type="ECO:0000313" key="5">
    <source>
        <dbReference type="Proteomes" id="UP000242915"/>
    </source>
</evidence>
<dbReference type="EMBL" id="FZOG01000009">
    <property type="protein sequence ID" value="SNT06118.1"/>
    <property type="molecule type" value="Genomic_DNA"/>
</dbReference>
<dbReference type="SMART" id="SM00448">
    <property type="entry name" value="REC"/>
    <property type="match status" value="1"/>
</dbReference>
<feature type="modified residue" description="4-aspartylphosphate" evidence="2">
    <location>
        <position position="61"/>
    </location>
</feature>
<dbReference type="InterPro" id="IPR011006">
    <property type="entry name" value="CheY-like_superfamily"/>
</dbReference>
<dbReference type="InterPro" id="IPR001789">
    <property type="entry name" value="Sig_transdc_resp-reg_receiver"/>
</dbReference>
<sequence>MMQTNQMRNTAVIAVVDDDEPIRIALESLLRSSGYQVKSYCSALDFINSNGPWETHCLISDIQMPGMSGVEMLEQLNAQGFTIPVIFITGYPGAAPCITAATPHLVACLPKPFAADKLLSHIETTLQAKR</sequence>
<evidence type="ECO:0000256" key="2">
    <source>
        <dbReference type="PROSITE-ProRule" id="PRU00169"/>
    </source>
</evidence>
<dbReference type="PROSITE" id="PS50110">
    <property type="entry name" value="RESPONSE_REGULATORY"/>
    <property type="match status" value="1"/>
</dbReference>
<name>A0A239JL40_9PSED</name>
<dbReference type="GO" id="GO:0000160">
    <property type="term" value="P:phosphorelay signal transduction system"/>
    <property type="evidence" value="ECO:0007669"/>
    <property type="project" value="InterPro"/>
</dbReference>
<dbReference type="Proteomes" id="UP000242915">
    <property type="component" value="Unassembled WGS sequence"/>
</dbReference>
<dbReference type="PANTHER" id="PTHR44591:SF25">
    <property type="entry name" value="CHEMOTAXIS TWO-COMPONENT RESPONSE REGULATOR"/>
    <property type="match status" value="1"/>
</dbReference>
<organism evidence="4 5">
    <name type="scientific">Pseudomonas segetis</name>
    <dbReference type="NCBI Taxonomy" id="298908"/>
    <lineage>
        <taxon>Bacteria</taxon>
        <taxon>Pseudomonadati</taxon>
        <taxon>Pseudomonadota</taxon>
        <taxon>Gammaproteobacteria</taxon>
        <taxon>Pseudomonadales</taxon>
        <taxon>Pseudomonadaceae</taxon>
        <taxon>Pseudomonas</taxon>
    </lineage>
</organism>
<evidence type="ECO:0000313" key="4">
    <source>
        <dbReference type="EMBL" id="SNT06118.1"/>
    </source>
</evidence>